<dbReference type="STRING" id="515619.EUBREC_0598"/>
<dbReference type="EMBL" id="CP001107">
    <property type="protein sequence ID" value="ACR74388.1"/>
    <property type="molecule type" value="Genomic_DNA"/>
</dbReference>
<evidence type="ECO:0000313" key="1">
    <source>
        <dbReference type="EMBL" id="ACR74388.1"/>
    </source>
</evidence>
<dbReference type="AlphaFoldDB" id="C4ZCN3"/>
<name>C4ZCN3_AGARV</name>
<proteinExistence type="predicted"/>
<organism evidence="1 2">
    <name type="scientific">Agathobacter rectalis (strain ATCC 33656 / DSM 3377 / JCM 17463 / KCTC 5835 / VPI 0990)</name>
    <name type="common">Eubacterium rectale</name>
    <dbReference type="NCBI Taxonomy" id="515619"/>
    <lineage>
        <taxon>Bacteria</taxon>
        <taxon>Bacillati</taxon>
        <taxon>Bacillota</taxon>
        <taxon>Clostridia</taxon>
        <taxon>Lachnospirales</taxon>
        <taxon>Lachnospiraceae</taxon>
        <taxon>Agathobacter</taxon>
    </lineage>
</organism>
<sequence length="155" mass="18275">MTDRLQHPVISDAAAFLYIKFYLKGGKMRNITFAIYKGIEYSAGIKKDGRIVLRSEDDASKKEGFVEKEIGNNRIYIKYVQKDEIEEIYDKKTYAVYEGYKFIVVDETEKQILILTMKGDYQEWIRLGMECIDKGMYQKWINKNEAEIEVLKEKI</sequence>
<dbReference type="PaxDb" id="515619-EUBREC_0598"/>
<dbReference type="HOGENOM" id="CLU_1958512_0_0_9"/>
<accession>C4ZCN3</accession>
<dbReference type="KEGG" id="ere:EUBREC_0598"/>
<dbReference type="Proteomes" id="UP000001477">
    <property type="component" value="Chromosome"/>
</dbReference>
<gene>
    <name evidence="1" type="ordered locus">EUBREC_0598</name>
</gene>
<protein>
    <submittedName>
        <fullName evidence="1">Uncharacterized protein</fullName>
    </submittedName>
</protein>
<evidence type="ECO:0000313" key="2">
    <source>
        <dbReference type="Proteomes" id="UP000001477"/>
    </source>
</evidence>
<reference evidence="1 2" key="1">
    <citation type="journal article" date="2009" name="Proc. Natl. Acad. Sci. U.S.A.">
        <title>Characterizing a model human gut microbiota composed of members of its two dominant bacterial phyla.</title>
        <authorList>
            <person name="Mahowald M.A."/>
            <person name="Rey F.E."/>
            <person name="Seedorf H."/>
            <person name="Turnbaugh P.J."/>
            <person name="Fulton R.S."/>
            <person name="Wollam A."/>
            <person name="Shah N."/>
            <person name="Wang C."/>
            <person name="Magrini V."/>
            <person name="Wilson R.K."/>
            <person name="Cantarel B.L."/>
            <person name="Coutinho P.M."/>
            <person name="Henrissat B."/>
            <person name="Crock L.W."/>
            <person name="Russell A."/>
            <person name="Verberkmoes N.C."/>
            <person name="Hettich R.L."/>
            <person name="Gordon J.I."/>
        </authorList>
    </citation>
    <scope>NUCLEOTIDE SEQUENCE [LARGE SCALE GENOMIC DNA]</scope>
    <source>
        <strain evidence="2">ATCC 33656 / DSM 3377 / JCM 17463 / KCTC 5835 / LMG 30912 / VPI 0990</strain>
    </source>
</reference>